<dbReference type="HOGENOM" id="CLU_695952_0_0_9"/>
<organism evidence="1 2">
    <name type="scientific">Paenibacillus borealis</name>
    <dbReference type="NCBI Taxonomy" id="160799"/>
    <lineage>
        <taxon>Bacteria</taxon>
        <taxon>Bacillati</taxon>
        <taxon>Bacillota</taxon>
        <taxon>Bacilli</taxon>
        <taxon>Bacillales</taxon>
        <taxon>Paenibacillaceae</taxon>
        <taxon>Paenibacillus</taxon>
    </lineage>
</organism>
<reference evidence="1" key="1">
    <citation type="submission" date="2014-08" db="EMBL/GenBank/DDBJ databases">
        <title>Comparative genomics of the Paenibacillus odorifer group.</title>
        <authorList>
            <person name="den Bakker H.C."/>
            <person name="Tsai Y.-C.Y.-C."/>
            <person name="Martin N."/>
            <person name="Korlach J."/>
            <person name="Wiedmann M."/>
        </authorList>
    </citation>
    <scope>NUCLEOTIDE SEQUENCE [LARGE SCALE GENOMIC DNA]</scope>
    <source>
        <strain evidence="1">DSM 13188</strain>
    </source>
</reference>
<accession>A0A089LKZ0</accession>
<dbReference type="AlphaFoldDB" id="A0A089LKZ0"/>
<name>A0A089LKZ0_PAEBO</name>
<keyword evidence="2" id="KW-1185">Reference proteome</keyword>
<dbReference type="KEGG" id="pbd:PBOR_30385"/>
<gene>
    <name evidence="1" type="ORF">PBOR_30385</name>
</gene>
<dbReference type="OrthoDB" id="2379614at2"/>
<evidence type="ECO:0000313" key="2">
    <source>
        <dbReference type="Proteomes" id="UP000029518"/>
    </source>
</evidence>
<evidence type="ECO:0000313" key="1">
    <source>
        <dbReference type="EMBL" id="AIQ60760.1"/>
    </source>
</evidence>
<dbReference type="EMBL" id="CP009285">
    <property type="protein sequence ID" value="AIQ60760.1"/>
    <property type="molecule type" value="Genomic_DNA"/>
</dbReference>
<dbReference type="Proteomes" id="UP000029518">
    <property type="component" value="Chromosome"/>
</dbReference>
<proteinExistence type="predicted"/>
<sequence length="449" mass="50167">MNYIVLSRVSWEDYEYKRLLELLPDRGEVCFAGRMTPVQQRSSGIRSVTLAEIYSLNAGDYTLLVSSPYWLPDVLALQPAYTVALLELCPEGEDSVLWDKYSALLAAKADLAGTTSERIYLEQNLRRKGIVYLSGDQPLSYGLLRREEQLFFLSDYEAIWNRALTELWQPPVDPDGESGWLDIQRRHRTAFYISMCAKMPHQPSVHYLAASYLYLRGDEAASLYLAQSFELMLLHDYTDCLHSHYRFFSAIEAKKGNLELAVRQYEITAFTAEERAKAAQMKQWLSGGEVEHELLRAEILTVNEDGAAANEILSRLTGPEARQRLLLNYIGTFQWLKALQLYHEMEADGTVAAENTGLGGFAGIAGIAGAPEIPGLAGSISPAFEGAVQLPVIEGTLHLLYGRRHDAIRSFLRSAGADQGARQLFAEMADMEEAVQGLRGRAMDGEEHA</sequence>
<dbReference type="RefSeq" id="WP_042217353.1">
    <property type="nucleotide sequence ID" value="NZ_CP009285.1"/>
</dbReference>
<protein>
    <submittedName>
        <fullName evidence="1">Uncharacterized protein</fullName>
    </submittedName>
</protein>